<evidence type="ECO:0000313" key="1">
    <source>
        <dbReference type="EMBL" id="MEB3100877.1"/>
    </source>
</evidence>
<keyword evidence="2" id="KW-1185">Reference proteome</keyword>
<dbReference type="Proteomes" id="UP001310386">
    <property type="component" value="Unassembled WGS sequence"/>
</dbReference>
<proteinExistence type="predicted"/>
<protein>
    <submittedName>
        <fullName evidence="1">Hsp20/alpha crystallin family protein</fullName>
    </submittedName>
</protein>
<evidence type="ECO:0000313" key="2">
    <source>
        <dbReference type="Proteomes" id="UP001310386"/>
    </source>
</evidence>
<comment type="caution">
    <text evidence="1">The sequence shown here is derived from an EMBL/GenBank/DDBJ whole genome shotgun (WGS) entry which is preliminary data.</text>
</comment>
<dbReference type="InterPro" id="IPR008978">
    <property type="entry name" value="HSP20-like_chaperone"/>
</dbReference>
<dbReference type="Gene3D" id="2.60.40.790">
    <property type="match status" value="1"/>
</dbReference>
<dbReference type="RefSeq" id="WP_371752991.1">
    <property type="nucleotide sequence ID" value="NZ_JAYJLD010000004.1"/>
</dbReference>
<name>A0ABU5ZG93_9BACL</name>
<organism evidence="1 2">
    <name type="scientific">Ferviditalea candida</name>
    <dbReference type="NCBI Taxonomy" id="3108399"/>
    <lineage>
        <taxon>Bacteria</taxon>
        <taxon>Bacillati</taxon>
        <taxon>Bacillota</taxon>
        <taxon>Bacilli</taxon>
        <taxon>Bacillales</taxon>
        <taxon>Paenibacillaceae</taxon>
        <taxon>Ferviditalea</taxon>
    </lineage>
</organism>
<accession>A0ABU5ZG93</accession>
<dbReference type="EMBL" id="JAYJLD010000004">
    <property type="protein sequence ID" value="MEB3100877.1"/>
    <property type="molecule type" value="Genomic_DNA"/>
</dbReference>
<reference evidence="1" key="1">
    <citation type="submission" date="2023-12" db="EMBL/GenBank/DDBJ databases">
        <title>Fervidustalea candida gen. nov., sp. nov., a novel member of the family Paenibacillaceae isolated from a geothermal area.</title>
        <authorList>
            <person name="Li W.-J."/>
            <person name="Jiao J.-Y."/>
            <person name="Chen Y."/>
        </authorList>
    </citation>
    <scope>NUCLEOTIDE SEQUENCE</scope>
    <source>
        <strain evidence="1">SYSU GA230002</strain>
    </source>
</reference>
<gene>
    <name evidence="1" type="ORF">VF724_04300</name>
</gene>
<dbReference type="CDD" id="cd00298">
    <property type="entry name" value="ACD_sHsps_p23-like"/>
    <property type="match status" value="1"/>
</dbReference>
<sequence length="167" mass="19265">MSDINQRFWDQWKTFEKIFGGRLPSLNYEQMQKMMQDPQWVEKFVQDILNKTMPNNGNGSMFGGGSPFQGGSGFFNPPNSEVFETHRSVIARIKVSDREDIYGLRLSGSRLKLKLDGIKNMDPVEINLPAAVNHRGTRARYKDGVLEVRMPKETETETDRPIRIHFE</sequence>
<dbReference type="SUPFAM" id="SSF49764">
    <property type="entry name" value="HSP20-like chaperones"/>
    <property type="match status" value="1"/>
</dbReference>